<proteinExistence type="predicted"/>
<protein>
    <submittedName>
        <fullName evidence="1">Sugar ABC transporter periplasmic protein</fullName>
    </submittedName>
</protein>
<dbReference type="KEGG" id="aol:S58_43550"/>
<dbReference type="EMBL" id="AP012603">
    <property type="protein sequence ID" value="BAM90340.1"/>
    <property type="molecule type" value="Genomic_DNA"/>
</dbReference>
<evidence type="ECO:0000313" key="1">
    <source>
        <dbReference type="EMBL" id="BAM90340.1"/>
    </source>
</evidence>
<name>M4ZVH2_9BRAD</name>
<organism evidence="1 2">
    <name type="scientific">Bradyrhizobium oligotrophicum S58</name>
    <dbReference type="NCBI Taxonomy" id="1245469"/>
    <lineage>
        <taxon>Bacteria</taxon>
        <taxon>Pseudomonadati</taxon>
        <taxon>Pseudomonadota</taxon>
        <taxon>Alphaproteobacteria</taxon>
        <taxon>Hyphomicrobiales</taxon>
        <taxon>Nitrobacteraceae</taxon>
        <taxon>Bradyrhizobium</taxon>
    </lineage>
</organism>
<evidence type="ECO:0000313" key="2">
    <source>
        <dbReference type="Proteomes" id="UP000011841"/>
    </source>
</evidence>
<gene>
    <name evidence="1" type="ORF">S58_43550</name>
</gene>
<accession>M4ZVH2</accession>
<dbReference type="Proteomes" id="UP000011841">
    <property type="component" value="Chromosome"/>
</dbReference>
<dbReference type="AlphaFoldDB" id="M4ZVH2"/>
<sequence>MVDHHCSKYEGRYGTKQRDAPLGLVLLGVDLDEPPNQHMQEIGLISLASEPHSGGKLPQQSRAEQLLQVLLADVRKERQALQLGEFVGAQAKLQH</sequence>
<keyword evidence="2" id="KW-1185">Reference proteome</keyword>
<dbReference type="HOGENOM" id="CLU_2367309_0_0_5"/>
<reference evidence="1 2" key="1">
    <citation type="journal article" date="2013" name="Appl. Environ. Microbiol.">
        <title>Genome analysis suggests that the soil oligotrophic bacterium Agromonas oligotrophica (Bradyrhizobium oligotrophicum) is a nitrogen-fixing symbiont of Aeschynomene indica.</title>
        <authorList>
            <person name="Okubo T."/>
            <person name="Fukushima S."/>
            <person name="Itakura M."/>
            <person name="Oshima K."/>
            <person name="Longtonglang A."/>
            <person name="Teaumroong N."/>
            <person name="Mitsui H."/>
            <person name="Hattori M."/>
            <person name="Hattori R."/>
            <person name="Hattori T."/>
            <person name="Minamisawa K."/>
        </authorList>
    </citation>
    <scope>NUCLEOTIDE SEQUENCE [LARGE SCALE GENOMIC DNA]</scope>
    <source>
        <strain evidence="1 2">S58</strain>
    </source>
</reference>